<gene>
    <name evidence="1" type="ORF">GA0111570_10397</name>
</gene>
<sequence>MLSCEDGSRIQIIDSSGSVVGTGAQGSVEIAVEHFPEGWKLVDGSDSEESVCD</sequence>
<dbReference type="EMBL" id="FMYF01000003">
    <property type="protein sequence ID" value="SDB80777.1"/>
    <property type="molecule type" value="Genomic_DNA"/>
</dbReference>
<keyword evidence="2" id="KW-1185">Reference proteome</keyword>
<proteinExistence type="predicted"/>
<reference evidence="1 2" key="1">
    <citation type="submission" date="2016-06" db="EMBL/GenBank/DDBJ databases">
        <authorList>
            <person name="Olsen C.W."/>
            <person name="Carey S."/>
            <person name="Hinshaw L."/>
            <person name="Karasin A.I."/>
        </authorList>
    </citation>
    <scope>NUCLEOTIDE SEQUENCE [LARGE SCALE GENOMIC DNA]</scope>
    <source>
        <strain evidence="1 2">LZ-22</strain>
    </source>
</reference>
<organism evidence="1 2">
    <name type="scientific">Raineyella antarctica</name>
    <dbReference type="NCBI Taxonomy" id="1577474"/>
    <lineage>
        <taxon>Bacteria</taxon>
        <taxon>Bacillati</taxon>
        <taxon>Actinomycetota</taxon>
        <taxon>Actinomycetes</taxon>
        <taxon>Propionibacteriales</taxon>
        <taxon>Propionibacteriaceae</taxon>
        <taxon>Raineyella</taxon>
    </lineage>
</organism>
<accession>A0A1G6GFL7</accession>
<evidence type="ECO:0000313" key="1">
    <source>
        <dbReference type="EMBL" id="SDB80777.1"/>
    </source>
</evidence>
<name>A0A1G6GFL7_9ACTN</name>
<dbReference type="Proteomes" id="UP000199086">
    <property type="component" value="Unassembled WGS sequence"/>
</dbReference>
<protein>
    <submittedName>
        <fullName evidence="1">Uncharacterized protein</fullName>
    </submittedName>
</protein>
<dbReference type="AlphaFoldDB" id="A0A1G6GFL7"/>
<evidence type="ECO:0000313" key="2">
    <source>
        <dbReference type="Proteomes" id="UP000199086"/>
    </source>
</evidence>